<feature type="non-terminal residue" evidence="2">
    <location>
        <position position="144"/>
    </location>
</feature>
<feature type="region of interest" description="Disordered" evidence="1">
    <location>
        <begin position="102"/>
        <end position="144"/>
    </location>
</feature>
<sequence length="144" mass="15818">MGNVLLRRGVDGRHRIKIMKADGTVMKVRGPLCVKEILIDYPNHEMLEAPAGPPLGMGSLSRPLPDRAELVAAHLYYLIPLPLESDEFMIYDSNRAPFAKAASRSVPSRSCSSEPRSYAGTTTDSVKEEEEIDPVVNKINRGGL</sequence>
<dbReference type="PANTHER" id="PTHR33148:SF33">
    <property type="entry name" value="DUF4228 DOMAIN PROTEIN"/>
    <property type="match status" value="1"/>
</dbReference>
<feature type="compositionally biased region" description="Low complexity" evidence="1">
    <location>
        <begin position="103"/>
        <end position="117"/>
    </location>
</feature>
<dbReference type="PANTHER" id="PTHR33148">
    <property type="entry name" value="PLASTID MOVEMENT IMPAIRED PROTEIN-RELATED"/>
    <property type="match status" value="1"/>
</dbReference>
<name>K7NIC2_PINTA</name>
<protein>
    <submittedName>
        <fullName evidence="2">Uncharacterized protein</fullName>
    </submittedName>
</protein>
<dbReference type="Pfam" id="PF14009">
    <property type="entry name" value="PADRE"/>
    <property type="match status" value="1"/>
</dbReference>
<dbReference type="EMBL" id="JQ019227">
    <property type="protein sequence ID" value="AEX12177.1"/>
    <property type="molecule type" value="Genomic_DNA"/>
</dbReference>
<evidence type="ECO:0000313" key="2">
    <source>
        <dbReference type="EMBL" id="AEX12177.1"/>
    </source>
</evidence>
<reference evidence="2" key="1">
    <citation type="submission" date="2011-11" db="EMBL/GenBank/DDBJ databases">
        <title>Nucleotide Diversity and Divergence in the Loblolly Pine Gene Space.</title>
        <authorList>
            <person name="Neale D.B."/>
            <person name="Wegrzyn J.L."/>
            <person name="Lee J.M."/>
            <person name="Eckert A.J."/>
            <person name="Liechty J.D."/>
            <person name="Stevens K.A."/>
            <person name="Langley C.H."/>
        </authorList>
    </citation>
    <scope>NUCLEOTIDE SEQUENCE</scope>
    <source>
        <strain evidence="2">3961</strain>
        <tissue evidence="2">Megagametophyte</tissue>
    </source>
</reference>
<organism evidence="2">
    <name type="scientific">Pinus taeda</name>
    <name type="common">Loblolly pine</name>
    <dbReference type="NCBI Taxonomy" id="3352"/>
    <lineage>
        <taxon>Eukaryota</taxon>
        <taxon>Viridiplantae</taxon>
        <taxon>Streptophyta</taxon>
        <taxon>Embryophyta</taxon>
        <taxon>Tracheophyta</taxon>
        <taxon>Spermatophyta</taxon>
        <taxon>Pinopsida</taxon>
        <taxon>Pinidae</taxon>
        <taxon>Conifers I</taxon>
        <taxon>Pinales</taxon>
        <taxon>Pinaceae</taxon>
        <taxon>Pinus</taxon>
        <taxon>Pinus subgen. Pinus</taxon>
    </lineage>
</organism>
<dbReference type="InterPro" id="IPR025322">
    <property type="entry name" value="PADRE_dom"/>
</dbReference>
<proteinExistence type="predicted"/>
<accession>K7NIC2</accession>
<evidence type="ECO:0000256" key="1">
    <source>
        <dbReference type="SAM" id="MobiDB-lite"/>
    </source>
</evidence>
<dbReference type="AlphaFoldDB" id="K7NIC2"/>
<gene>
    <name evidence="2" type="ORF">0_5630_02</name>
</gene>